<evidence type="ECO:0000256" key="7">
    <source>
        <dbReference type="ARBA" id="ARBA00022723"/>
    </source>
</evidence>
<dbReference type="GO" id="GO:0020037">
    <property type="term" value="F:heme binding"/>
    <property type="evidence" value="ECO:0007669"/>
    <property type="project" value="InterPro"/>
</dbReference>
<comment type="subcellular location">
    <subcellularLocation>
        <location evidence="4">Endoplasmic reticulum membrane</location>
        <topology evidence="4">Peripheral membrane protein</topology>
    </subcellularLocation>
    <subcellularLocation>
        <location evidence="3">Microsome membrane</location>
        <topology evidence="3">Peripheral membrane protein</topology>
    </subcellularLocation>
</comment>
<dbReference type="GO" id="GO:0006082">
    <property type="term" value="P:organic acid metabolic process"/>
    <property type="evidence" value="ECO:0007669"/>
    <property type="project" value="TreeGrafter"/>
</dbReference>
<evidence type="ECO:0000256" key="10">
    <source>
        <dbReference type="ARBA" id="ARBA00023002"/>
    </source>
</evidence>
<feature type="chain" id="PRO_5042977758" description="Cytochrome P450" evidence="15">
    <location>
        <begin position="21"/>
        <end position="494"/>
    </location>
</feature>
<evidence type="ECO:0000256" key="6">
    <source>
        <dbReference type="ARBA" id="ARBA00022617"/>
    </source>
</evidence>
<keyword evidence="9" id="KW-0492">Microsome</keyword>
<evidence type="ECO:0000256" key="1">
    <source>
        <dbReference type="ARBA" id="ARBA00001971"/>
    </source>
</evidence>
<gene>
    <name evidence="16" type="ORF">RI129_011427</name>
</gene>
<evidence type="ECO:0000256" key="12">
    <source>
        <dbReference type="ARBA" id="ARBA00023033"/>
    </source>
</evidence>
<keyword evidence="17" id="KW-1185">Reference proteome</keyword>
<dbReference type="AlphaFoldDB" id="A0AAN7V805"/>
<keyword evidence="7 14" id="KW-0479">Metal-binding</keyword>
<dbReference type="Gene3D" id="1.10.630.10">
    <property type="entry name" value="Cytochrome P450"/>
    <property type="match status" value="1"/>
</dbReference>
<reference evidence="16 17" key="1">
    <citation type="journal article" date="2024" name="Insects">
        <title>An Improved Chromosome-Level Genome Assembly of the Firefly Pyrocoelia pectoralis.</title>
        <authorList>
            <person name="Fu X."/>
            <person name="Meyer-Rochow V.B."/>
            <person name="Ballantyne L."/>
            <person name="Zhu X."/>
        </authorList>
    </citation>
    <scope>NUCLEOTIDE SEQUENCE [LARGE SCALE GENOMIC DNA]</scope>
    <source>
        <strain evidence="16">XCY_ONT2</strain>
    </source>
</reference>
<comment type="cofactor">
    <cofactor evidence="1 14">
        <name>heme</name>
        <dbReference type="ChEBI" id="CHEBI:30413"/>
    </cofactor>
</comment>
<dbReference type="InterPro" id="IPR002401">
    <property type="entry name" value="Cyt_P450_E_grp-I"/>
</dbReference>
<organism evidence="16 17">
    <name type="scientific">Pyrocoelia pectoralis</name>
    <dbReference type="NCBI Taxonomy" id="417401"/>
    <lineage>
        <taxon>Eukaryota</taxon>
        <taxon>Metazoa</taxon>
        <taxon>Ecdysozoa</taxon>
        <taxon>Arthropoda</taxon>
        <taxon>Hexapoda</taxon>
        <taxon>Insecta</taxon>
        <taxon>Pterygota</taxon>
        <taxon>Neoptera</taxon>
        <taxon>Endopterygota</taxon>
        <taxon>Coleoptera</taxon>
        <taxon>Polyphaga</taxon>
        <taxon>Elateriformia</taxon>
        <taxon>Elateroidea</taxon>
        <taxon>Lampyridae</taxon>
        <taxon>Lampyrinae</taxon>
        <taxon>Pyrocoelia</taxon>
    </lineage>
</organism>
<evidence type="ECO:0000256" key="15">
    <source>
        <dbReference type="SAM" id="SignalP"/>
    </source>
</evidence>
<evidence type="ECO:0000256" key="9">
    <source>
        <dbReference type="ARBA" id="ARBA00022848"/>
    </source>
</evidence>
<evidence type="ECO:0000313" key="16">
    <source>
        <dbReference type="EMBL" id="KAK5640616.1"/>
    </source>
</evidence>
<dbReference type="GO" id="GO:0016712">
    <property type="term" value="F:oxidoreductase activity, acting on paired donors, with incorporation or reduction of molecular oxygen, reduced flavin or flavoprotein as one donor, and incorporation of one atom of oxygen"/>
    <property type="evidence" value="ECO:0007669"/>
    <property type="project" value="TreeGrafter"/>
</dbReference>
<keyword evidence="6 14" id="KW-0349">Heme</keyword>
<keyword evidence="11 14" id="KW-0408">Iron</keyword>
<comment type="function">
    <text evidence="2">May be involved in the metabolism of insect hormones and in the breakdown of synthetic insecticides.</text>
</comment>
<keyword evidence="10" id="KW-0560">Oxidoreductase</keyword>
<evidence type="ECO:0000256" key="8">
    <source>
        <dbReference type="ARBA" id="ARBA00022824"/>
    </source>
</evidence>
<dbReference type="GO" id="GO:0008395">
    <property type="term" value="F:steroid hydroxylase activity"/>
    <property type="evidence" value="ECO:0007669"/>
    <property type="project" value="TreeGrafter"/>
</dbReference>
<proteinExistence type="inferred from homology"/>
<evidence type="ECO:0000256" key="5">
    <source>
        <dbReference type="ARBA" id="ARBA00010617"/>
    </source>
</evidence>
<dbReference type="Proteomes" id="UP001329430">
    <property type="component" value="Chromosome 8"/>
</dbReference>
<dbReference type="InterPro" id="IPR001128">
    <property type="entry name" value="Cyt_P450"/>
</dbReference>
<dbReference type="PANTHER" id="PTHR24300:SF376">
    <property type="entry name" value="CYTOCHROME P450 15A1"/>
    <property type="match status" value="1"/>
</dbReference>
<evidence type="ECO:0000256" key="11">
    <source>
        <dbReference type="ARBA" id="ARBA00023004"/>
    </source>
</evidence>
<keyword evidence="13" id="KW-0472">Membrane</keyword>
<evidence type="ECO:0000256" key="13">
    <source>
        <dbReference type="ARBA" id="ARBA00023136"/>
    </source>
</evidence>
<feature type="signal peptide" evidence="15">
    <location>
        <begin position="1"/>
        <end position="20"/>
    </location>
</feature>
<accession>A0AAN7V805</accession>
<evidence type="ECO:0000256" key="4">
    <source>
        <dbReference type="ARBA" id="ARBA00004406"/>
    </source>
</evidence>
<protein>
    <recommendedName>
        <fullName evidence="18">Cytochrome P450</fullName>
    </recommendedName>
</protein>
<dbReference type="PRINTS" id="PR00463">
    <property type="entry name" value="EP450I"/>
</dbReference>
<comment type="caution">
    <text evidence="16">The sequence shown here is derived from an EMBL/GenBank/DDBJ whole genome shotgun (WGS) entry which is preliminary data.</text>
</comment>
<comment type="similarity">
    <text evidence="5">Belongs to the cytochrome P450 family.</text>
</comment>
<dbReference type="GO" id="GO:0005506">
    <property type="term" value="F:iron ion binding"/>
    <property type="evidence" value="ECO:0007669"/>
    <property type="project" value="InterPro"/>
</dbReference>
<evidence type="ECO:0000256" key="3">
    <source>
        <dbReference type="ARBA" id="ARBA00004174"/>
    </source>
</evidence>
<dbReference type="GO" id="GO:0005789">
    <property type="term" value="C:endoplasmic reticulum membrane"/>
    <property type="evidence" value="ECO:0007669"/>
    <property type="project" value="UniProtKB-SubCell"/>
</dbReference>
<keyword evidence="8" id="KW-0256">Endoplasmic reticulum</keyword>
<evidence type="ECO:0008006" key="18">
    <source>
        <dbReference type="Google" id="ProtNLM"/>
    </source>
</evidence>
<keyword evidence="15" id="KW-0732">Signal</keyword>
<dbReference type="Pfam" id="PF00067">
    <property type="entry name" value="p450"/>
    <property type="match status" value="1"/>
</dbReference>
<dbReference type="InterPro" id="IPR050182">
    <property type="entry name" value="Cytochrome_P450_fam2"/>
</dbReference>
<dbReference type="InterPro" id="IPR036396">
    <property type="entry name" value="Cyt_P450_sf"/>
</dbReference>
<evidence type="ECO:0000256" key="2">
    <source>
        <dbReference type="ARBA" id="ARBA00003690"/>
    </source>
</evidence>
<evidence type="ECO:0000256" key="14">
    <source>
        <dbReference type="PIRSR" id="PIRSR602401-1"/>
    </source>
</evidence>
<sequence length="494" mass="56450">MWLIVTLFVAMLCLWSYLDARKPKKFPPGPRWYPIIGCAMEMEKIHQETGSFTKTTSELSRRYGPLVGTKIGVTRIVFVYGVKEINELFTREEFVGRPDGIFYRTRTGGKRTGILFNDSKSWQEQKKFVLKQLKAFGPGTVGMRDILEEEVAVVVDNIKKRIELGGGRCILRMDNFFGVHILNILWGVITGKKYNAEGKEIKELERVFVDMFAQFNMTGPLFSNFPILRYLCPNFSGYNDFFMVHKRLHMFIMKEIQRAKEVQNLATSRGIIDGYLMVLQSPGKSDTYSEDELAAVCLDLFSAGAETSSKALSHAFLYLLLHPHVQERAQEEIDVVVGRERNPDLNDKPRLKYVESVMLESLRIYIGRSHIVPHRALKDTTFNGYFIPKDTTLIANTESILSNEKAGWINPEIFNPDRFLKDDALEIPDYFVPFGLSKRRCTGESVARQVLFLIIAGLLQKFKFEAVPDDPPSTEYVDGFTEGVKPFKAIISLR</sequence>
<feature type="binding site" description="axial binding residue" evidence="14">
    <location>
        <position position="441"/>
    </location>
    <ligand>
        <name>heme</name>
        <dbReference type="ChEBI" id="CHEBI:30413"/>
    </ligand>
    <ligandPart>
        <name>Fe</name>
        <dbReference type="ChEBI" id="CHEBI:18248"/>
    </ligandPart>
</feature>
<dbReference type="FunFam" id="1.10.630.10:FF:000238">
    <property type="entry name" value="Cytochrome P450 2A6"/>
    <property type="match status" value="1"/>
</dbReference>
<dbReference type="GO" id="GO:0006805">
    <property type="term" value="P:xenobiotic metabolic process"/>
    <property type="evidence" value="ECO:0007669"/>
    <property type="project" value="TreeGrafter"/>
</dbReference>
<keyword evidence="12" id="KW-0503">Monooxygenase</keyword>
<dbReference type="PANTHER" id="PTHR24300">
    <property type="entry name" value="CYTOCHROME P450 508A4-RELATED"/>
    <property type="match status" value="1"/>
</dbReference>
<dbReference type="SUPFAM" id="SSF48264">
    <property type="entry name" value="Cytochrome P450"/>
    <property type="match status" value="1"/>
</dbReference>
<dbReference type="PRINTS" id="PR00385">
    <property type="entry name" value="P450"/>
</dbReference>
<dbReference type="EMBL" id="JAVRBK010000008">
    <property type="protein sequence ID" value="KAK5640616.1"/>
    <property type="molecule type" value="Genomic_DNA"/>
</dbReference>
<evidence type="ECO:0000313" key="17">
    <source>
        <dbReference type="Proteomes" id="UP001329430"/>
    </source>
</evidence>
<name>A0AAN7V805_9COLE</name>